<dbReference type="EMBL" id="SPPK01000001">
    <property type="protein sequence ID" value="TFU90481.1"/>
    <property type="molecule type" value="Genomic_DNA"/>
</dbReference>
<dbReference type="AlphaFoldDB" id="A0A4Y9IQ69"/>
<evidence type="ECO:0000313" key="1">
    <source>
        <dbReference type="EMBL" id="TFU90481.1"/>
    </source>
</evidence>
<protein>
    <submittedName>
        <fullName evidence="1">Uncharacterized protein</fullName>
    </submittedName>
</protein>
<gene>
    <name evidence="1" type="ORF">E4T88_00450</name>
</gene>
<dbReference type="RefSeq" id="WP_135103515.1">
    <property type="nucleotide sequence ID" value="NZ_JADGKW010000001.1"/>
</dbReference>
<comment type="caution">
    <text evidence="1">The sequence shown here is derived from an EMBL/GenBank/DDBJ whole genome shotgun (WGS) entry which is preliminary data.</text>
</comment>
<proteinExistence type="predicted"/>
<accession>A0A4Y9IQ69</accession>
<organism evidence="1 2">
    <name type="scientific">Dysgonomonas mossii</name>
    <dbReference type="NCBI Taxonomy" id="163665"/>
    <lineage>
        <taxon>Bacteria</taxon>
        <taxon>Pseudomonadati</taxon>
        <taxon>Bacteroidota</taxon>
        <taxon>Bacteroidia</taxon>
        <taxon>Bacteroidales</taxon>
        <taxon>Dysgonomonadaceae</taxon>
        <taxon>Dysgonomonas</taxon>
    </lineage>
</organism>
<sequence>MKKFTWNDLQERINNMSEEQRQKQVYFLTGDDDSFKVIDDVEYVENDVYVNIYDQDEAGTLADLMLANGEDFNIEDYKLSTPKGTPFLWDGN</sequence>
<dbReference type="Proteomes" id="UP000298285">
    <property type="component" value="Unassembled WGS sequence"/>
</dbReference>
<evidence type="ECO:0000313" key="2">
    <source>
        <dbReference type="Proteomes" id="UP000298285"/>
    </source>
</evidence>
<reference evidence="1 2" key="1">
    <citation type="submission" date="2019-03" db="EMBL/GenBank/DDBJ databases">
        <title>Diversity of the mouse oral microbiome.</title>
        <authorList>
            <person name="Joseph S."/>
            <person name="Aduse-Opoku J."/>
            <person name="Curtis M."/>
            <person name="Wade W."/>
            <person name="Hashim A."/>
        </authorList>
    </citation>
    <scope>NUCLEOTIDE SEQUENCE [LARGE SCALE GENOMIC DNA]</scope>
    <source>
        <strain evidence="1 2">P11</strain>
    </source>
</reference>
<dbReference type="OrthoDB" id="1496127at2"/>
<name>A0A4Y9IQ69_9BACT</name>